<keyword evidence="2" id="KW-1185">Reference proteome</keyword>
<dbReference type="EMBL" id="CM035441">
    <property type="protein sequence ID" value="KAH7281149.1"/>
    <property type="molecule type" value="Genomic_DNA"/>
</dbReference>
<dbReference type="SUPFAM" id="SSF55961">
    <property type="entry name" value="Bet v1-like"/>
    <property type="match status" value="1"/>
</dbReference>
<name>A0A8T2QBF6_CERRI</name>
<dbReference type="OMA" id="ENACEVH"/>
<gene>
    <name evidence="1" type="ORF">KP509_36G032800</name>
</gene>
<dbReference type="GO" id="GO:0038023">
    <property type="term" value="F:signaling receptor activity"/>
    <property type="evidence" value="ECO:0007669"/>
    <property type="project" value="TreeGrafter"/>
</dbReference>
<dbReference type="PANTHER" id="PTHR31213:SF201">
    <property type="entry name" value="OS03G0300400 PROTEIN"/>
    <property type="match status" value="1"/>
</dbReference>
<evidence type="ECO:0000313" key="2">
    <source>
        <dbReference type="Proteomes" id="UP000825935"/>
    </source>
</evidence>
<dbReference type="PANTHER" id="PTHR31213">
    <property type="entry name" value="OS08G0374000 PROTEIN-RELATED"/>
    <property type="match status" value="1"/>
</dbReference>
<dbReference type="InterPro" id="IPR050279">
    <property type="entry name" value="Plant_def-hormone_signal"/>
</dbReference>
<dbReference type="InterPro" id="IPR023393">
    <property type="entry name" value="START-like_dom_sf"/>
</dbReference>
<dbReference type="GO" id="GO:0004864">
    <property type="term" value="F:protein phosphatase inhibitor activity"/>
    <property type="evidence" value="ECO:0007669"/>
    <property type="project" value="TreeGrafter"/>
</dbReference>
<dbReference type="GO" id="GO:0005634">
    <property type="term" value="C:nucleus"/>
    <property type="evidence" value="ECO:0007669"/>
    <property type="project" value="TreeGrafter"/>
</dbReference>
<organism evidence="1 2">
    <name type="scientific">Ceratopteris richardii</name>
    <name type="common">Triangle waterfern</name>
    <dbReference type="NCBI Taxonomy" id="49495"/>
    <lineage>
        <taxon>Eukaryota</taxon>
        <taxon>Viridiplantae</taxon>
        <taxon>Streptophyta</taxon>
        <taxon>Embryophyta</taxon>
        <taxon>Tracheophyta</taxon>
        <taxon>Polypodiopsida</taxon>
        <taxon>Polypodiidae</taxon>
        <taxon>Polypodiales</taxon>
        <taxon>Pteridineae</taxon>
        <taxon>Pteridaceae</taxon>
        <taxon>Parkerioideae</taxon>
        <taxon>Ceratopteris</taxon>
    </lineage>
</organism>
<dbReference type="GO" id="GO:0005737">
    <property type="term" value="C:cytoplasm"/>
    <property type="evidence" value="ECO:0007669"/>
    <property type="project" value="TreeGrafter"/>
</dbReference>
<dbReference type="Proteomes" id="UP000825935">
    <property type="component" value="Chromosome 36"/>
</dbReference>
<comment type="caution">
    <text evidence="1">The sequence shown here is derived from an EMBL/GenBank/DDBJ whole genome shotgun (WGS) entry which is preliminary data.</text>
</comment>
<sequence>MEIMEFDIPVQQPAELVWRSHVKNFQVTLPACNPGHYKKVEYVDGPPLAAGGVVKIYYVEEFGHYDYVKFRWDEMDHDNYFCKLTIFEGGFISKKFASLVYHHRVIPSSDDLSCTVSWKIEYDDLEQHDCHDILKEELTKFCNLISDHIDDTIKAT</sequence>
<proteinExistence type="predicted"/>
<dbReference type="GO" id="GO:0009738">
    <property type="term" value="P:abscisic acid-activated signaling pathway"/>
    <property type="evidence" value="ECO:0007669"/>
    <property type="project" value="TreeGrafter"/>
</dbReference>
<evidence type="ECO:0000313" key="1">
    <source>
        <dbReference type="EMBL" id="KAH7281149.1"/>
    </source>
</evidence>
<dbReference type="GO" id="GO:0010427">
    <property type="term" value="F:abscisic acid binding"/>
    <property type="evidence" value="ECO:0007669"/>
    <property type="project" value="TreeGrafter"/>
</dbReference>
<evidence type="ECO:0008006" key="3">
    <source>
        <dbReference type="Google" id="ProtNLM"/>
    </source>
</evidence>
<reference evidence="1" key="1">
    <citation type="submission" date="2021-08" db="EMBL/GenBank/DDBJ databases">
        <title>WGS assembly of Ceratopteris richardii.</title>
        <authorList>
            <person name="Marchant D.B."/>
            <person name="Chen G."/>
            <person name="Jenkins J."/>
            <person name="Shu S."/>
            <person name="Leebens-Mack J."/>
            <person name="Grimwood J."/>
            <person name="Schmutz J."/>
            <person name="Soltis P."/>
            <person name="Soltis D."/>
            <person name="Chen Z.-H."/>
        </authorList>
    </citation>
    <scope>NUCLEOTIDE SEQUENCE</scope>
    <source>
        <strain evidence="1">Whitten #5841</strain>
        <tissue evidence="1">Leaf</tissue>
    </source>
</reference>
<dbReference type="OrthoDB" id="1567931at2759"/>
<accession>A0A8T2QBF6</accession>
<protein>
    <recommendedName>
        <fullName evidence="3">Bet v I/Major latex protein domain-containing protein</fullName>
    </recommendedName>
</protein>
<dbReference type="AlphaFoldDB" id="A0A8T2QBF6"/>
<dbReference type="Gene3D" id="3.30.530.20">
    <property type="match status" value="1"/>
</dbReference>